<dbReference type="Gene3D" id="3.30.420.10">
    <property type="entry name" value="Ribonuclease H-like superfamily/Ribonuclease H"/>
    <property type="match status" value="1"/>
</dbReference>
<reference evidence="2 3" key="1">
    <citation type="journal article" date="2024" name="bioRxiv">
        <title>A reference genome for Trichogramma kaykai: A tiny desert-dwelling parasitoid wasp with competing sex-ratio distorters.</title>
        <authorList>
            <person name="Culotta J."/>
            <person name="Lindsey A.R."/>
        </authorList>
    </citation>
    <scope>NUCLEOTIDE SEQUENCE [LARGE SCALE GENOMIC DNA]</scope>
    <source>
        <strain evidence="2 3">KSX58</strain>
    </source>
</reference>
<evidence type="ECO:0000259" key="1">
    <source>
        <dbReference type="Pfam" id="PF13358"/>
    </source>
</evidence>
<proteinExistence type="predicted"/>
<dbReference type="AlphaFoldDB" id="A0ABD2XJI3"/>
<evidence type="ECO:0000313" key="2">
    <source>
        <dbReference type="EMBL" id="KAL3405168.1"/>
    </source>
</evidence>
<protein>
    <recommendedName>
        <fullName evidence="1">Tc1-like transposase DDE domain-containing protein</fullName>
    </recommendedName>
</protein>
<gene>
    <name evidence="2" type="ORF">TKK_002214</name>
</gene>
<keyword evidence="3" id="KW-1185">Reference proteome</keyword>
<sequence length="262" mass="30606">MADKFLVPREPFTPSDNNLVALRGFMEMDIDNFAITNRLQCSVEIMLAQVVETLKTNPFSSVKSYHENGNMNCCYQTVLNSIKSRTNIRFRRPAKVPELRKIDYVRRLQYAQENVGRTADQWNRSVFKDEKTFSSTKDDTFWLRAVKELFPDDDEAFFVEDNSPIHSAGIVWDWFDDQPFVTCTRLNHCPRSPDLNSIEHLWSQLTKDWIPTDLRTADNLRAKLNQSWNELIIDVNYFQTLATSMTRRLQAVIHNNGGHTKY</sequence>
<dbReference type="InterPro" id="IPR036397">
    <property type="entry name" value="RNaseH_sf"/>
</dbReference>
<dbReference type="Proteomes" id="UP001627154">
    <property type="component" value="Unassembled WGS sequence"/>
</dbReference>
<name>A0ABD2XJI3_9HYME</name>
<feature type="domain" description="Tc1-like transposase DDE" evidence="1">
    <location>
        <begin position="133"/>
        <end position="220"/>
    </location>
</feature>
<dbReference type="EMBL" id="JBJJXI010000021">
    <property type="protein sequence ID" value="KAL3405168.1"/>
    <property type="molecule type" value="Genomic_DNA"/>
</dbReference>
<dbReference type="InterPro" id="IPR038717">
    <property type="entry name" value="Tc1-like_DDE_dom"/>
</dbReference>
<accession>A0ABD2XJI3</accession>
<dbReference type="Pfam" id="PF13358">
    <property type="entry name" value="DDE_3"/>
    <property type="match status" value="1"/>
</dbReference>
<comment type="caution">
    <text evidence="2">The sequence shown here is derived from an EMBL/GenBank/DDBJ whole genome shotgun (WGS) entry which is preliminary data.</text>
</comment>
<evidence type="ECO:0000313" key="3">
    <source>
        <dbReference type="Proteomes" id="UP001627154"/>
    </source>
</evidence>
<organism evidence="2 3">
    <name type="scientific">Trichogramma kaykai</name>
    <dbReference type="NCBI Taxonomy" id="54128"/>
    <lineage>
        <taxon>Eukaryota</taxon>
        <taxon>Metazoa</taxon>
        <taxon>Ecdysozoa</taxon>
        <taxon>Arthropoda</taxon>
        <taxon>Hexapoda</taxon>
        <taxon>Insecta</taxon>
        <taxon>Pterygota</taxon>
        <taxon>Neoptera</taxon>
        <taxon>Endopterygota</taxon>
        <taxon>Hymenoptera</taxon>
        <taxon>Apocrita</taxon>
        <taxon>Proctotrupomorpha</taxon>
        <taxon>Chalcidoidea</taxon>
        <taxon>Trichogrammatidae</taxon>
        <taxon>Trichogramma</taxon>
    </lineage>
</organism>